<gene>
    <name evidence="13" type="ORF">MMEN_LOCUS6111</name>
</gene>
<evidence type="ECO:0000256" key="5">
    <source>
        <dbReference type="ARBA" id="ARBA00022989"/>
    </source>
</evidence>
<dbReference type="InterPro" id="IPR007110">
    <property type="entry name" value="Ig-like_dom"/>
</dbReference>
<comment type="subcellular location">
    <subcellularLocation>
        <location evidence="1">Cell membrane</location>
        <topology evidence="1">Single-pass type I membrane protein</topology>
    </subcellularLocation>
</comment>
<keyword evidence="10" id="KW-0393">Immunoglobulin domain</keyword>
<dbReference type="GO" id="GO:0031295">
    <property type="term" value="P:T cell costimulation"/>
    <property type="evidence" value="ECO:0007669"/>
    <property type="project" value="TreeGrafter"/>
</dbReference>
<evidence type="ECO:0000256" key="8">
    <source>
        <dbReference type="ARBA" id="ARBA00023170"/>
    </source>
</evidence>
<dbReference type="InterPro" id="IPR036179">
    <property type="entry name" value="Ig-like_dom_sf"/>
</dbReference>
<evidence type="ECO:0000256" key="7">
    <source>
        <dbReference type="ARBA" id="ARBA00023157"/>
    </source>
</evidence>
<feature type="domain" description="Ig-like" evidence="12">
    <location>
        <begin position="27"/>
        <end position="119"/>
    </location>
</feature>
<name>A0A8S4ALE3_9TELE</name>
<proteinExistence type="predicted"/>
<dbReference type="GO" id="GO:0071222">
    <property type="term" value="P:cellular response to lipopolysaccharide"/>
    <property type="evidence" value="ECO:0007669"/>
    <property type="project" value="TreeGrafter"/>
</dbReference>
<dbReference type="InterPro" id="IPR051713">
    <property type="entry name" value="T-cell_Activation_Regulation"/>
</dbReference>
<evidence type="ECO:0000256" key="2">
    <source>
        <dbReference type="ARBA" id="ARBA00022475"/>
    </source>
</evidence>
<keyword evidence="7" id="KW-1015">Disulfide bond</keyword>
<protein>
    <submittedName>
        <fullName evidence="13">(Atlantic silverside) hypothetical protein</fullName>
    </submittedName>
</protein>
<keyword evidence="8" id="KW-0675">Receptor</keyword>
<dbReference type="PANTHER" id="PTHR25466">
    <property type="entry name" value="T-LYMPHOCYTE ACTIVATION ANTIGEN"/>
    <property type="match status" value="1"/>
</dbReference>
<dbReference type="GO" id="GO:0009897">
    <property type="term" value="C:external side of plasma membrane"/>
    <property type="evidence" value="ECO:0007669"/>
    <property type="project" value="TreeGrafter"/>
</dbReference>
<evidence type="ECO:0000256" key="4">
    <source>
        <dbReference type="ARBA" id="ARBA00022729"/>
    </source>
</evidence>
<dbReference type="GO" id="GO:0042102">
    <property type="term" value="P:positive regulation of T cell proliferation"/>
    <property type="evidence" value="ECO:0007669"/>
    <property type="project" value="TreeGrafter"/>
</dbReference>
<dbReference type="Gene3D" id="2.60.40.10">
    <property type="entry name" value="Immunoglobulins"/>
    <property type="match status" value="1"/>
</dbReference>
<dbReference type="Pfam" id="PF07686">
    <property type="entry name" value="V-set"/>
    <property type="match status" value="1"/>
</dbReference>
<comment type="caution">
    <text evidence="13">The sequence shown here is derived from an EMBL/GenBank/DDBJ whole genome shotgun (WGS) entry which is preliminary data.</text>
</comment>
<evidence type="ECO:0000256" key="3">
    <source>
        <dbReference type="ARBA" id="ARBA00022692"/>
    </source>
</evidence>
<evidence type="ECO:0000259" key="12">
    <source>
        <dbReference type="PROSITE" id="PS50835"/>
    </source>
</evidence>
<evidence type="ECO:0000256" key="9">
    <source>
        <dbReference type="ARBA" id="ARBA00023180"/>
    </source>
</evidence>
<dbReference type="Proteomes" id="UP000677803">
    <property type="component" value="Unassembled WGS sequence"/>
</dbReference>
<keyword evidence="6" id="KW-0472">Membrane</keyword>
<feature type="chain" id="PRO_5035848724" evidence="11">
    <location>
        <begin position="26"/>
        <end position="279"/>
    </location>
</feature>
<dbReference type="AlphaFoldDB" id="A0A8S4ALE3"/>
<dbReference type="EMBL" id="CAJRST010005557">
    <property type="protein sequence ID" value="CAG5888321.1"/>
    <property type="molecule type" value="Genomic_DNA"/>
</dbReference>
<evidence type="ECO:0000256" key="1">
    <source>
        <dbReference type="ARBA" id="ARBA00004251"/>
    </source>
</evidence>
<keyword evidence="9" id="KW-0325">Glycoprotein</keyword>
<dbReference type="OrthoDB" id="8951452at2759"/>
<sequence>MKRTKMRFWFFILLKCFLTGNLVEPSPLSSAAPSQSIMSKVGNQVVLPCSWKSNLGEVASSACHIQWVAPPKTILEQRGEERWQAGRFMGRLEVPQEKLESGDCSLIINDVQIEDTGKYESFVVVEGVMSRKERLFIHGVKLFVTDHKSQYSRHHGEELELELHSPSSFRVVFQGRNSSEWSDLWMRGDKNSQRLEKHPRQEKLKIKQLQGSDEGTYKVLDEHGLAVSTVQLYMREKSSSFEVHQKRIDELTDAAAKSSYSALLILSFLVSNFQILHLL</sequence>
<dbReference type="PROSITE" id="PS50835">
    <property type="entry name" value="IG_LIKE"/>
    <property type="match status" value="1"/>
</dbReference>
<keyword evidence="2" id="KW-1003">Cell membrane</keyword>
<organism evidence="13 14">
    <name type="scientific">Menidia menidia</name>
    <name type="common">Atlantic silverside</name>
    <dbReference type="NCBI Taxonomy" id="238744"/>
    <lineage>
        <taxon>Eukaryota</taxon>
        <taxon>Metazoa</taxon>
        <taxon>Chordata</taxon>
        <taxon>Craniata</taxon>
        <taxon>Vertebrata</taxon>
        <taxon>Euteleostomi</taxon>
        <taxon>Actinopterygii</taxon>
        <taxon>Neopterygii</taxon>
        <taxon>Teleostei</taxon>
        <taxon>Neoteleostei</taxon>
        <taxon>Acanthomorphata</taxon>
        <taxon>Ovalentaria</taxon>
        <taxon>Atherinomorphae</taxon>
        <taxon>Atheriniformes</taxon>
        <taxon>Atherinopsidae</taxon>
        <taxon>Menidiinae</taxon>
        <taxon>Menidia</taxon>
    </lineage>
</organism>
<feature type="signal peptide" evidence="11">
    <location>
        <begin position="1"/>
        <end position="25"/>
    </location>
</feature>
<dbReference type="GO" id="GO:0006955">
    <property type="term" value="P:immune response"/>
    <property type="evidence" value="ECO:0007669"/>
    <property type="project" value="TreeGrafter"/>
</dbReference>
<evidence type="ECO:0000313" key="14">
    <source>
        <dbReference type="Proteomes" id="UP000677803"/>
    </source>
</evidence>
<dbReference type="InterPro" id="IPR013783">
    <property type="entry name" value="Ig-like_fold"/>
</dbReference>
<dbReference type="SUPFAM" id="SSF48726">
    <property type="entry name" value="Immunoglobulin"/>
    <property type="match status" value="1"/>
</dbReference>
<dbReference type="GO" id="GO:0042130">
    <property type="term" value="P:negative regulation of T cell proliferation"/>
    <property type="evidence" value="ECO:0007669"/>
    <property type="project" value="TreeGrafter"/>
</dbReference>
<reference evidence="13" key="1">
    <citation type="submission" date="2021-05" db="EMBL/GenBank/DDBJ databases">
        <authorList>
            <person name="Tigano A."/>
        </authorList>
    </citation>
    <scope>NUCLEOTIDE SEQUENCE</scope>
</reference>
<accession>A0A8S4ALE3</accession>
<keyword evidence="14" id="KW-1185">Reference proteome</keyword>
<keyword evidence="4 11" id="KW-0732">Signal</keyword>
<dbReference type="PANTHER" id="PTHR25466:SF11">
    <property type="entry name" value="GALECTIN 17-RELATED"/>
    <property type="match status" value="1"/>
</dbReference>
<evidence type="ECO:0000313" key="13">
    <source>
        <dbReference type="EMBL" id="CAG5888321.1"/>
    </source>
</evidence>
<dbReference type="GO" id="GO:0007166">
    <property type="term" value="P:cell surface receptor signaling pathway"/>
    <property type="evidence" value="ECO:0007669"/>
    <property type="project" value="TreeGrafter"/>
</dbReference>
<dbReference type="InterPro" id="IPR013106">
    <property type="entry name" value="Ig_V-set"/>
</dbReference>
<keyword evidence="3" id="KW-0812">Transmembrane</keyword>
<evidence type="ECO:0000256" key="6">
    <source>
        <dbReference type="ARBA" id="ARBA00023136"/>
    </source>
</evidence>
<evidence type="ECO:0000256" key="11">
    <source>
        <dbReference type="SAM" id="SignalP"/>
    </source>
</evidence>
<keyword evidence="5" id="KW-1133">Transmembrane helix</keyword>
<evidence type="ECO:0000256" key="10">
    <source>
        <dbReference type="ARBA" id="ARBA00023319"/>
    </source>
</evidence>